<dbReference type="GO" id="GO:0031267">
    <property type="term" value="F:small GTPase binding"/>
    <property type="evidence" value="ECO:0007669"/>
    <property type="project" value="InterPro"/>
</dbReference>
<organism evidence="14 15">
    <name type="scientific">Neolamprologus brichardi</name>
    <name type="common">Fairy cichlid</name>
    <name type="synonym">Lamprologus brichardi</name>
    <dbReference type="NCBI Taxonomy" id="32507"/>
    <lineage>
        <taxon>Eukaryota</taxon>
        <taxon>Metazoa</taxon>
        <taxon>Chordata</taxon>
        <taxon>Craniata</taxon>
        <taxon>Vertebrata</taxon>
        <taxon>Euteleostomi</taxon>
        <taxon>Actinopterygii</taxon>
        <taxon>Neopterygii</taxon>
        <taxon>Teleostei</taxon>
        <taxon>Neoteleostei</taxon>
        <taxon>Acanthomorphata</taxon>
        <taxon>Ovalentaria</taxon>
        <taxon>Cichlomorphae</taxon>
        <taxon>Cichliformes</taxon>
        <taxon>Cichlidae</taxon>
        <taxon>African cichlids</taxon>
        <taxon>Pseudocrenilabrinae</taxon>
        <taxon>Lamprologini</taxon>
        <taxon>Neolamprologus</taxon>
    </lineage>
</organism>
<keyword evidence="9" id="KW-0969">Cilium</keyword>
<dbReference type="Ensembl" id="ENSNBRT00000014937.1">
    <property type="protein sequence ID" value="ENSNBRP00000014545.1"/>
    <property type="gene ID" value="ENSNBRG00000011208.1"/>
</dbReference>
<dbReference type="AlphaFoldDB" id="A0A3Q4GX06"/>
<evidence type="ECO:0000256" key="4">
    <source>
        <dbReference type="ARBA" id="ARBA00021301"/>
    </source>
</evidence>
<dbReference type="GO" id="GO:0031514">
    <property type="term" value="C:motile cilium"/>
    <property type="evidence" value="ECO:0007669"/>
    <property type="project" value="UniProtKB-SubCell"/>
</dbReference>
<keyword evidence="5" id="KW-0963">Cytoplasm</keyword>
<dbReference type="InterPro" id="IPR025593">
    <property type="entry name" value="GAS8_dom"/>
</dbReference>
<dbReference type="GO" id="GO:0030317">
    <property type="term" value="P:flagellated sperm motility"/>
    <property type="evidence" value="ECO:0007669"/>
    <property type="project" value="TreeGrafter"/>
</dbReference>
<dbReference type="PANTHER" id="PTHR31543:SF0">
    <property type="entry name" value="DYNEIN REGULATORY COMPLEX SUBUNIT 4"/>
    <property type="match status" value="1"/>
</dbReference>
<evidence type="ECO:0000313" key="15">
    <source>
        <dbReference type="Proteomes" id="UP000261580"/>
    </source>
</evidence>
<dbReference type="STRING" id="32507.ENSNBRP00000014545"/>
<keyword evidence="11" id="KW-0966">Cell projection</keyword>
<comment type="subcellular location">
    <subcellularLocation>
        <location evidence="1">Cell projection</location>
        <location evidence="1">Cilium</location>
        <location evidence="1">Flagellum</location>
    </subcellularLocation>
    <subcellularLocation>
        <location evidence="2">Cytoplasm</location>
        <location evidence="2">Cytoskeleton</location>
    </subcellularLocation>
</comment>
<dbReference type="GO" id="GO:0055001">
    <property type="term" value="P:muscle cell development"/>
    <property type="evidence" value="ECO:0007669"/>
    <property type="project" value="Ensembl"/>
</dbReference>
<evidence type="ECO:0000313" key="14">
    <source>
        <dbReference type="Ensembl" id="ENSNBRP00000014545.1"/>
    </source>
</evidence>
<keyword evidence="7" id="KW-0282">Flagellum</keyword>
<evidence type="ECO:0000256" key="3">
    <source>
        <dbReference type="ARBA" id="ARBA00009859"/>
    </source>
</evidence>
<dbReference type="GO" id="GO:0045880">
    <property type="term" value="P:positive regulation of smoothened signaling pathway"/>
    <property type="evidence" value="ECO:0007669"/>
    <property type="project" value="Ensembl"/>
</dbReference>
<dbReference type="PANTHER" id="PTHR31543">
    <property type="entry name" value="DYNEIN REGULATORY COMPLEX SUBUNIT 4"/>
    <property type="match status" value="1"/>
</dbReference>
<keyword evidence="10" id="KW-0206">Cytoskeleton</keyword>
<evidence type="ECO:0000256" key="9">
    <source>
        <dbReference type="ARBA" id="ARBA00023069"/>
    </source>
</evidence>
<keyword evidence="15" id="KW-1185">Reference proteome</keyword>
<proteinExistence type="inferred from homology"/>
<evidence type="ECO:0000256" key="12">
    <source>
        <dbReference type="ARBA" id="ARBA00031568"/>
    </source>
</evidence>
<dbReference type="OMA" id="MELTNHY"/>
<dbReference type="GO" id="GO:0005874">
    <property type="term" value="C:microtubule"/>
    <property type="evidence" value="ECO:0007669"/>
    <property type="project" value="UniProtKB-KW"/>
</dbReference>
<dbReference type="InterPro" id="IPR039308">
    <property type="entry name" value="GAS8"/>
</dbReference>
<feature type="domain" description="Growth arrest-specific protein 8" evidence="13">
    <location>
        <begin position="213"/>
        <end position="297"/>
    </location>
</feature>
<name>A0A3Q4GX06_NEOBR</name>
<dbReference type="GO" id="GO:0005794">
    <property type="term" value="C:Golgi apparatus"/>
    <property type="evidence" value="ECO:0007669"/>
    <property type="project" value="TreeGrafter"/>
</dbReference>
<protein>
    <recommendedName>
        <fullName evidence="4">Dynein regulatory complex subunit 4</fullName>
    </recommendedName>
    <alternativeName>
        <fullName evidence="12">Growth arrest-specific protein 8</fullName>
    </alternativeName>
</protein>
<sequence length="321" mass="37440">MDREQEEKSYFQLERDKIQAFWEISKRNLDKTKAELRNRSRERDEAEERHRVEIEVYKRKLKHVLSEQHNAITELKMEDVSASSLVEKKHVQSEITLHRNVQGLQAELTEKKFHIESHVKALQLKHQTELMELTNHYEHRIRDIEVKYHKKMQMMIQEEKKKRQAAVAELDERMKSREAALIEEHDRALRRVEEHFTSTRERLLTDQRTLKVRPVQQERDELLKKQRDAIMDVQRRSELKAMMLERKLAALTETLEKKEAQLCAALSASSADPTAAGGAAGRLEAIVEQKHNAIAALKEDLAQRRKVSGGGRGTAHLSAAQ</sequence>
<comment type="similarity">
    <text evidence="3">Belongs to the DRC4 family.</text>
</comment>
<evidence type="ECO:0000256" key="2">
    <source>
        <dbReference type="ARBA" id="ARBA00004245"/>
    </source>
</evidence>
<evidence type="ECO:0000256" key="1">
    <source>
        <dbReference type="ARBA" id="ARBA00004230"/>
    </source>
</evidence>
<dbReference type="GO" id="GO:0005576">
    <property type="term" value="C:extracellular region"/>
    <property type="evidence" value="ECO:0007669"/>
    <property type="project" value="GOC"/>
</dbReference>
<dbReference type="GO" id="GO:0008017">
    <property type="term" value="F:microtubule binding"/>
    <property type="evidence" value="ECO:0007669"/>
    <property type="project" value="InterPro"/>
</dbReference>
<dbReference type="GO" id="GO:0003355">
    <property type="term" value="P:cilium movement involved in otolith formation"/>
    <property type="evidence" value="ECO:0007669"/>
    <property type="project" value="Ensembl"/>
</dbReference>
<dbReference type="Bgee" id="ENSNBRG00000011208">
    <property type="expression patterns" value="Expressed in testis and 2 other cell types or tissues"/>
</dbReference>
<evidence type="ECO:0000256" key="10">
    <source>
        <dbReference type="ARBA" id="ARBA00023212"/>
    </source>
</evidence>
<evidence type="ECO:0000256" key="7">
    <source>
        <dbReference type="ARBA" id="ARBA00022846"/>
    </source>
</evidence>
<dbReference type="GO" id="GO:0035889">
    <property type="term" value="P:otolith tethering"/>
    <property type="evidence" value="ECO:0007669"/>
    <property type="project" value="Ensembl"/>
</dbReference>
<evidence type="ECO:0000256" key="11">
    <source>
        <dbReference type="ARBA" id="ARBA00023273"/>
    </source>
</evidence>
<accession>A0A3Q4GX06</accession>
<evidence type="ECO:0000256" key="8">
    <source>
        <dbReference type="ARBA" id="ARBA00023054"/>
    </source>
</evidence>
<keyword evidence="8" id="KW-0175">Coiled coil</keyword>
<evidence type="ECO:0000259" key="13">
    <source>
        <dbReference type="Pfam" id="PF13851"/>
    </source>
</evidence>
<dbReference type="GeneTree" id="ENSGT00390000009477"/>
<reference evidence="14" key="1">
    <citation type="submission" date="2025-08" db="UniProtKB">
        <authorList>
            <consortium name="Ensembl"/>
        </authorList>
    </citation>
    <scope>IDENTIFICATION</scope>
</reference>
<evidence type="ECO:0000256" key="5">
    <source>
        <dbReference type="ARBA" id="ARBA00022490"/>
    </source>
</evidence>
<keyword evidence="6" id="KW-0493">Microtubule</keyword>
<dbReference type="Pfam" id="PF13851">
    <property type="entry name" value="GAS"/>
    <property type="match status" value="1"/>
</dbReference>
<evidence type="ECO:0000256" key="6">
    <source>
        <dbReference type="ARBA" id="ARBA00022701"/>
    </source>
</evidence>
<reference evidence="14" key="2">
    <citation type="submission" date="2025-09" db="UniProtKB">
        <authorList>
            <consortium name="Ensembl"/>
        </authorList>
    </citation>
    <scope>IDENTIFICATION</scope>
</reference>
<dbReference type="Proteomes" id="UP000261580">
    <property type="component" value="Unassembled WGS sequence"/>
</dbReference>